<dbReference type="PANTHER" id="PTHR40072:SF1">
    <property type="entry name" value="MOLYBDOPTERIN-GUANINE DINUCLEOTIDE BIOSYNTHESIS ADAPTER PROTEIN"/>
    <property type="match status" value="1"/>
</dbReference>
<comment type="caution">
    <text evidence="2">The sequence shown here is derived from an EMBL/GenBank/DDBJ whole genome shotgun (WGS) entry which is preliminary data.</text>
</comment>
<dbReference type="Proteomes" id="UP001157440">
    <property type="component" value="Unassembled WGS sequence"/>
</dbReference>
<feature type="domain" description="Molybdopterin-guanine dinucleotide biosynthesis protein B (MobB)" evidence="1">
    <location>
        <begin position="8"/>
        <end position="139"/>
    </location>
</feature>
<organism evidence="2 3">
    <name type="scientific">Methylobacterium tardum</name>
    <dbReference type="NCBI Taxonomy" id="374432"/>
    <lineage>
        <taxon>Bacteria</taxon>
        <taxon>Pseudomonadati</taxon>
        <taxon>Pseudomonadota</taxon>
        <taxon>Alphaproteobacteria</taxon>
        <taxon>Hyphomicrobiales</taxon>
        <taxon>Methylobacteriaceae</taxon>
        <taxon>Methylobacterium</taxon>
    </lineage>
</organism>
<dbReference type="NCBIfam" id="TIGR00176">
    <property type="entry name" value="mobB"/>
    <property type="match status" value="1"/>
</dbReference>
<evidence type="ECO:0000313" key="3">
    <source>
        <dbReference type="Proteomes" id="UP001157440"/>
    </source>
</evidence>
<dbReference type="GO" id="GO:0005525">
    <property type="term" value="F:GTP binding"/>
    <property type="evidence" value="ECO:0007669"/>
    <property type="project" value="InterPro"/>
</dbReference>
<reference evidence="3" key="1">
    <citation type="journal article" date="2019" name="Int. J. Syst. Evol. Microbiol.">
        <title>The Global Catalogue of Microorganisms (GCM) 10K type strain sequencing project: providing services to taxonomists for standard genome sequencing and annotation.</title>
        <authorList>
            <consortium name="The Broad Institute Genomics Platform"/>
            <consortium name="The Broad Institute Genome Sequencing Center for Infectious Disease"/>
            <person name="Wu L."/>
            <person name="Ma J."/>
        </authorList>
    </citation>
    <scope>NUCLEOTIDE SEQUENCE [LARGE SCALE GENOMIC DNA]</scope>
    <source>
        <strain evidence="3">NBRC 103632</strain>
    </source>
</reference>
<dbReference type="Gene3D" id="3.40.50.300">
    <property type="entry name" value="P-loop containing nucleotide triphosphate hydrolases"/>
    <property type="match status" value="1"/>
</dbReference>
<dbReference type="Pfam" id="PF03205">
    <property type="entry name" value="MobB"/>
    <property type="match status" value="1"/>
</dbReference>
<accession>A0AA37TFV4</accession>
<proteinExistence type="predicted"/>
<evidence type="ECO:0000259" key="1">
    <source>
        <dbReference type="Pfam" id="PF03205"/>
    </source>
</evidence>
<dbReference type="SUPFAM" id="SSF52540">
    <property type="entry name" value="P-loop containing nucleoside triphosphate hydrolases"/>
    <property type="match status" value="1"/>
</dbReference>
<dbReference type="EMBL" id="BSPL01000011">
    <property type="protein sequence ID" value="GLS69437.1"/>
    <property type="molecule type" value="Genomic_DNA"/>
</dbReference>
<dbReference type="InterPro" id="IPR052539">
    <property type="entry name" value="MGD_biosynthesis_adapter"/>
</dbReference>
<dbReference type="AlphaFoldDB" id="A0AA37TFV4"/>
<dbReference type="PANTHER" id="PTHR40072">
    <property type="entry name" value="MOLYBDOPTERIN-GUANINE DINUCLEOTIDE BIOSYNTHESIS ADAPTER PROTEIN-RELATED"/>
    <property type="match status" value="1"/>
</dbReference>
<evidence type="ECO:0000313" key="2">
    <source>
        <dbReference type="EMBL" id="GLS69437.1"/>
    </source>
</evidence>
<dbReference type="InterPro" id="IPR027417">
    <property type="entry name" value="P-loop_NTPase"/>
</dbReference>
<protein>
    <submittedName>
        <fullName evidence="2">Molybdopterin-guanine dinucleotide biosynthesis protein MobB</fullName>
    </submittedName>
</protein>
<name>A0AA37TFV4_9HYPH</name>
<dbReference type="GO" id="GO:0006777">
    <property type="term" value="P:Mo-molybdopterin cofactor biosynthetic process"/>
    <property type="evidence" value="ECO:0007669"/>
    <property type="project" value="InterPro"/>
</dbReference>
<dbReference type="InterPro" id="IPR004435">
    <property type="entry name" value="MobB_dom"/>
</dbReference>
<sequence length="176" mass="18979">MVSGMRLIGLAGWSGAGKTNLLVRAIPVLVARGVKVATIKHAHHDFDTDLPGKDSYEHRRAGASEVLVSSGRRWAQVHELRDEEEATLGQLLQRISPCDLIIVEGYKREPIPKIEVHRAGNGRPPIHPLDTTIVGIASDVAFPTSGIPVVDLNDAEAVTGLMLDVAVSFEDVLGRL</sequence>
<dbReference type="CDD" id="cd03116">
    <property type="entry name" value="MobB"/>
    <property type="match status" value="1"/>
</dbReference>
<gene>
    <name evidence="2" type="primary">mobB</name>
    <name evidence="2" type="ORF">GCM10007890_14500</name>
</gene>
<keyword evidence="3" id="KW-1185">Reference proteome</keyword>